<evidence type="ECO:0000313" key="3">
    <source>
        <dbReference type="Proteomes" id="UP000245771"/>
    </source>
</evidence>
<dbReference type="RefSeq" id="XP_025355643.1">
    <property type="nucleotide sequence ID" value="XM_025497706.1"/>
</dbReference>
<dbReference type="AlphaFoldDB" id="A0A316VH69"/>
<keyword evidence="1" id="KW-0732">Signal</keyword>
<feature type="chain" id="PRO_5016278209" evidence="1">
    <location>
        <begin position="22"/>
        <end position="215"/>
    </location>
</feature>
<dbReference type="InParanoid" id="A0A316VH69"/>
<reference evidence="2 3" key="1">
    <citation type="journal article" date="2018" name="Mol. Biol. Evol.">
        <title>Broad Genomic Sampling Reveals a Smut Pathogenic Ancestry of the Fungal Clade Ustilaginomycotina.</title>
        <authorList>
            <person name="Kijpornyongpan T."/>
            <person name="Mondo S.J."/>
            <person name="Barry K."/>
            <person name="Sandor L."/>
            <person name="Lee J."/>
            <person name="Lipzen A."/>
            <person name="Pangilinan J."/>
            <person name="LaButti K."/>
            <person name="Hainaut M."/>
            <person name="Henrissat B."/>
            <person name="Grigoriev I.V."/>
            <person name="Spatafora J.W."/>
            <person name="Aime M.C."/>
        </authorList>
    </citation>
    <scope>NUCLEOTIDE SEQUENCE [LARGE SCALE GENOMIC DNA]</scope>
    <source>
        <strain evidence="2 3">MCA 3882</strain>
    </source>
</reference>
<name>A0A316VH69_9BASI</name>
<organism evidence="2 3">
    <name type="scientific">Meira miltonrushii</name>
    <dbReference type="NCBI Taxonomy" id="1280837"/>
    <lineage>
        <taxon>Eukaryota</taxon>
        <taxon>Fungi</taxon>
        <taxon>Dikarya</taxon>
        <taxon>Basidiomycota</taxon>
        <taxon>Ustilaginomycotina</taxon>
        <taxon>Exobasidiomycetes</taxon>
        <taxon>Exobasidiales</taxon>
        <taxon>Brachybasidiaceae</taxon>
        <taxon>Meira</taxon>
    </lineage>
</organism>
<accession>A0A316VH69</accession>
<sequence length="215" mass="25591">MRLHLACFLLFITLISPLVLSVGQKPWYRSKKWQERKAEKAEKEVRRQRDIKFHQEVLVAQKKDLKLMNGLHQGLMEEMREIPSGSSKQVELKNKIHQRREAEANAKRQKLVSYMLQKEKHEVSQALWQNMPNASSKQEKIKDEIIKLKSENTFIPALEPVHERYYQNNDRQLRSEIDHHERGVLYQEEALKALQKPEKKGLWRWRSFPGMSKKA</sequence>
<evidence type="ECO:0000256" key="1">
    <source>
        <dbReference type="SAM" id="SignalP"/>
    </source>
</evidence>
<protein>
    <submittedName>
        <fullName evidence="2">Uncharacterized protein</fullName>
    </submittedName>
</protein>
<feature type="signal peptide" evidence="1">
    <location>
        <begin position="1"/>
        <end position="21"/>
    </location>
</feature>
<gene>
    <name evidence="2" type="ORF">FA14DRAFT_154756</name>
</gene>
<dbReference type="EMBL" id="KZ819603">
    <property type="protein sequence ID" value="PWN35341.1"/>
    <property type="molecule type" value="Genomic_DNA"/>
</dbReference>
<evidence type="ECO:0000313" key="2">
    <source>
        <dbReference type="EMBL" id="PWN35341.1"/>
    </source>
</evidence>
<keyword evidence="3" id="KW-1185">Reference proteome</keyword>
<dbReference type="GeneID" id="37019487"/>
<proteinExistence type="predicted"/>
<dbReference type="Proteomes" id="UP000245771">
    <property type="component" value="Unassembled WGS sequence"/>
</dbReference>